<proteinExistence type="predicted"/>
<dbReference type="RefSeq" id="WP_008516552.1">
    <property type="nucleotide sequence ID" value="NZ_ACJM01000007.1"/>
</dbReference>
<organism evidence="4 5">
    <name type="scientific">Dethiobacter alkaliphilus AHT 1</name>
    <dbReference type="NCBI Taxonomy" id="555088"/>
    <lineage>
        <taxon>Bacteria</taxon>
        <taxon>Bacillati</taxon>
        <taxon>Bacillota</taxon>
        <taxon>Dethiobacteria</taxon>
        <taxon>Dethiobacterales</taxon>
        <taxon>Dethiobacteraceae</taxon>
        <taxon>Dethiobacter</taxon>
    </lineage>
</organism>
<dbReference type="Pfam" id="PF01551">
    <property type="entry name" value="Peptidase_M23"/>
    <property type="match status" value="1"/>
</dbReference>
<dbReference type="PANTHER" id="PTHR21666:SF270">
    <property type="entry name" value="MUREIN HYDROLASE ACTIVATOR ENVC"/>
    <property type="match status" value="1"/>
</dbReference>
<dbReference type="Proteomes" id="UP000006443">
    <property type="component" value="Unassembled WGS sequence"/>
</dbReference>
<keyword evidence="5" id="KW-1185">Reference proteome</keyword>
<feature type="domain" description="M23ase beta-sheet core" evidence="3">
    <location>
        <begin position="125"/>
        <end position="223"/>
    </location>
</feature>
<dbReference type="InterPro" id="IPR016047">
    <property type="entry name" value="M23ase_b-sheet_dom"/>
</dbReference>
<feature type="region of interest" description="Disordered" evidence="1">
    <location>
        <begin position="47"/>
        <end position="71"/>
    </location>
</feature>
<reference evidence="4 5" key="1">
    <citation type="submission" date="2009-02" db="EMBL/GenBank/DDBJ databases">
        <title>Sequencing of the draft genome and assembly of Dethiobacter alkaliphilus AHT 1.</title>
        <authorList>
            <consortium name="US DOE Joint Genome Institute (JGI-PGF)"/>
            <person name="Lucas S."/>
            <person name="Copeland A."/>
            <person name="Lapidus A."/>
            <person name="Glavina del Rio T."/>
            <person name="Dalin E."/>
            <person name="Tice H."/>
            <person name="Bruce D."/>
            <person name="Goodwin L."/>
            <person name="Pitluck S."/>
            <person name="Larimer F."/>
            <person name="Land M.L."/>
            <person name="Hauser L."/>
            <person name="Muyzer G."/>
        </authorList>
    </citation>
    <scope>NUCLEOTIDE SEQUENCE [LARGE SCALE GENOMIC DNA]</scope>
    <source>
        <strain evidence="4 5">AHT 1</strain>
    </source>
</reference>
<dbReference type="STRING" id="555088.DealDRAFT_1665"/>
<dbReference type="CDD" id="cd12797">
    <property type="entry name" value="M23_peptidase"/>
    <property type="match status" value="1"/>
</dbReference>
<comment type="caution">
    <text evidence="4">The sequence shown here is derived from an EMBL/GenBank/DDBJ whole genome shotgun (WGS) entry which is preliminary data.</text>
</comment>
<gene>
    <name evidence="4" type="ORF">DealDRAFT_1665</name>
</gene>
<evidence type="ECO:0000313" key="4">
    <source>
        <dbReference type="EMBL" id="EEG77542.1"/>
    </source>
</evidence>
<dbReference type="AlphaFoldDB" id="C0GGV1"/>
<evidence type="ECO:0000259" key="3">
    <source>
        <dbReference type="Pfam" id="PF01551"/>
    </source>
</evidence>
<dbReference type="OrthoDB" id="9801106at2"/>
<sequence length="230" mass="24837">MKKLVSLAPLRKLRPGRKALLVMGYLLVVGILLVAVTYNGIFTEPLTQAPADPGAAETGVEDDAGVANPPFNALDEEEEKEDEALTEEEAIAALALPDGPMLWPLEGEILIGHHEPYKVGSQWRAHAGLNLEASLEDEVLAAWPGIVEYVGNDSRLGWFLEIRHGGDYITKYANLKEEPYVIVGDEVDAGDLIGIVGDSARMGASEGAFLHFVVYQDQDTIDPVGVLSPH</sequence>
<dbReference type="PANTHER" id="PTHR21666">
    <property type="entry name" value="PEPTIDASE-RELATED"/>
    <property type="match status" value="1"/>
</dbReference>
<dbReference type="SUPFAM" id="SSF51261">
    <property type="entry name" value="Duplicated hybrid motif"/>
    <property type="match status" value="1"/>
</dbReference>
<dbReference type="InterPro" id="IPR050570">
    <property type="entry name" value="Cell_wall_metabolism_enzyme"/>
</dbReference>
<dbReference type="eggNOG" id="COG0739">
    <property type="taxonomic scope" value="Bacteria"/>
</dbReference>
<name>C0GGV1_DETAL</name>
<dbReference type="GO" id="GO:0004222">
    <property type="term" value="F:metalloendopeptidase activity"/>
    <property type="evidence" value="ECO:0007669"/>
    <property type="project" value="TreeGrafter"/>
</dbReference>
<feature type="transmembrane region" description="Helical" evidence="2">
    <location>
        <begin position="20"/>
        <end position="41"/>
    </location>
</feature>
<evidence type="ECO:0000256" key="2">
    <source>
        <dbReference type="SAM" id="Phobius"/>
    </source>
</evidence>
<keyword evidence="2" id="KW-0472">Membrane</keyword>
<dbReference type="InterPro" id="IPR011055">
    <property type="entry name" value="Dup_hybrid_motif"/>
</dbReference>
<dbReference type="Gene3D" id="2.70.70.10">
    <property type="entry name" value="Glucose Permease (Domain IIA)"/>
    <property type="match status" value="1"/>
</dbReference>
<evidence type="ECO:0000256" key="1">
    <source>
        <dbReference type="SAM" id="MobiDB-lite"/>
    </source>
</evidence>
<keyword evidence="2" id="KW-0812">Transmembrane</keyword>
<evidence type="ECO:0000313" key="5">
    <source>
        <dbReference type="Proteomes" id="UP000006443"/>
    </source>
</evidence>
<dbReference type="EMBL" id="ACJM01000007">
    <property type="protein sequence ID" value="EEG77542.1"/>
    <property type="molecule type" value="Genomic_DNA"/>
</dbReference>
<accession>C0GGV1</accession>
<keyword evidence="2" id="KW-1133">Transmembrane helix</keyword>
<protein>
    <submittedName>
        <fullName evidence="4">Peptidase M23</fullName>
    </submittedName>
</protein>